<dbReference type="Pfam" id="PF00270">
    <property type="entry name" value="DEAD"/>
    <property type="match status" value="1"/>
</dbReference>
<feature type="compositionally biased region" description="Basic and acidic residues" evidence="2">
    <location>
        <begin position="665"/>
        <end position="686"/>
    </location>
</feature>
<feature type="compositionally biased region" description="Low complexity" evidence="2">
    <location>
        <begin position="49"/>
        <end position="65"/>
    </location>
</feature>
<feature type="region of interest" description="Disordered" evidence="2">
    <location>
        <begin position="490"/>
        <end position="520"/>
    </location>
</feature>
<dbReference type="SUPFAM" id="SSF52540">
    <property type="entry name" value="P-loop containing nucleoside triphosphate hydrolases"/>
    <property type="match status" value="1"/>
</dbReference>
<dbReference type="Pfam" id="PF07047">
    <property type="entry name" value="OPA3"/>
    <property type="match status" value="1"/>
</dbReference>
<dbReference type="OrthoDB" id="64767at2759"/>
<dbReference type="Gene3D" id="3.40.50.300">
    <property type="entry name" value="P-loop containing nucleotide triphosphate hydrolases"/>
    <property type="match status" value="2"/>
</dbReference>
<feature type="compositionally biased region" description="Basic residues" evidence="2">
    <location>
        <begin position="495"/>
        <end position="513"/>
    </location>
</feature>
<feature type="compositionally biased region" description="Low complexity" evidence="2">
    <location>
        <begin position="1163"/>
        <end position="1177"/>
    </location>
</feature>
<dbReference type="InterPro" id="IPR011545">
    <property type="entry name" value="DEAD/DEAH_box_helicase_dom"/>
</dbReference>
<reference evidence="4 5" key="1">
    <citation type="submission" date="2018-07" db="EMBL/GenBank/DDBJ databases">
        <title>Genome sequencing of oomycete isolates from Chile give support for New Zealand origin for Phytophthora kernoviae and make available the first Nothophytophthora sp. genome.</title>
        <authorList>
            <person name="Studholme D.J."/>
            <person name="Sanfuentes E."/>
            <person name="Panda P."/>
            <person name="Hill R."/>
            <person name="Sambles C."/>
            <person name="Grant M."/>
            <person name="Williams N.M."/>
            <person name="Mcdougal R.L."/>
        </authorList>
    </citation>
    <scope>NUCLEOTIDE SEQUENCE [LARGE SCALE GENOMIC DNA]</scope>
    <source>
        <strain evidence="4">Chile6</strain>
    </source>
</reference>
<feature type="region of interest" description="Disordered" evidence="2">
    <location>
        <begin position="1154"/>
        <end position="1177"/>
    </location>
</feature>
<dbReference type="PROSITE" id="PS51192">
    <property type="entry name" value="HELICASE_ATP_BIND_1"/>
    <property type="match status" value="1"/>
</dbReference>
<feature type="region of interest" description="Disordered" evidence="2">
    <location>
        <begin position="27"/>
        <end position="81"/>
    </location>
</feature>
<dbReference type="EMBL" id="MBDO02000014">
    <property type="protein sequence ID" value="RLN68324.1"/>
    <property type="molecule type" value="Genomic_DNA"/>
</dbReference>
<evidence type="ECO:0000256" key="2">
    <source>
        <dbReference type="SAM" id="MobiDB-lite"/>
    </source>
</evidence>
<dbReference type="InterPro" id="IPR014001">
    <property type="entry name" value="Helicase_ATP-bd"/>
</dbReference>
<evidence type="ECO:0000313" key="4">
    <source>
        <dbReference type="EMBL" id="RLN68324.1"/>
    </source>
</evidence>
<sequence length="2185" mass="246831">MAEKKSDMYDVNWQKVWPDRMPVILRDLAPTNPFNPRNLWPEEQEEEAAAAAAASAPSNAAATAKKPGKEDKKGGGKLKKADLIRMQLAKDKAQKQSKVDEEKLANVKKSKNLLDMKMVTPTGRLKQLYEILRDCCKKKEYTDAVDTLWEIQRTKLMPERSTVADGRKKHDKQKKMDDEEDAKLLNELNAVHKKYRKYVKIVNEYLSGKDLIEWQLTEMSDRLPPLNMHHMNKFILDDWQRTVLGHIDDNHSVIVCAPTSSGKTVLSSYVSVVGGKVLFIVPTDPLAWQVAALFQAMVKGSVALITEGTVFLPPGFRIAVGTPRAVESTLIDIGYDFQYAVYDEVHDLNGPEGDALERIVKAVTCPFLALSATIGNAEKLKTWWESHHTRDIHLLEYKGRFINLQRVIWYEEEVEEKDGKKQEMVYLHPCAGVTLDYLTSIGFDAGDLAFTPRDAFALWQAMEKFYPAELIEDVDPHKFFDLEDETEAAAPATASKKKEKSSKKDKKKDKKSKKSDDDDEEYIVDLGKRTHRITLMESKKYEDKIKKRLEDLASTKPKDTQSLLDFFAPPASLQGVTVELHDPRDINPTSSVDVYALVSQLCAKNLVPAIAFQLDSVRCRQLFNQLLASIEAAETAKYPNFREKVQLEYAEWEKSQATMKKRADKVKAKGKEEDDRESQAFEEKPPPDIYAPHPDFVLTPAGSRLTATEFKEIKWQLRRELSEDSDDGHALVRSLRRGIAIYNQNLPAAYLRVVQALAQAGRLAVVFSDDSLAYGVNMPFRTCCFCEDTADNVLTSLMVQQMAGRAGRRGLDRQGNILFAGLSWSRIQFLMRGLLPDVSGRKSLYPTIALQKLLSDNVTGDIMERIVSHPLHDYMIQADAPSSPKKQASYLTKSVEWMSHFNLTKPEYSLAVDVSVAKLVWECRDDPSEALGIFWILEALLKEFHHKPGDNIALQLALFNMLLRVVGREKFHPEYAHGSELAPLPGQELAWEKVSALLQTYEAKLNELGENAPEELRMRVALTDPLDGYVFRTVVENLIPQGLGTSQLNQIKKRLRHVGDRLRLMHNLLMYSGRFGELEEIVRKCFRRIKWILIDSEVPNKSSHSHRSSSGSGERNQQLDEENNGAISHFYSVEKMAESCFHATQNKNKTWLLLPGSDERSKGSNGTSSIRGSSITGVERPSRRVDVLDLDRCFDTAIQFVNKKKHLDIACDEKLSMIDRDFMAIHARIAQRYASGAATNENASESHKTLSKLLFEQKWSDVVIGELEAMLMVSFLEQGVVLRKARILYAKAFFQLEHLYKHQWQELIQEKEDLHLLREEVRQTNELHKQDGQGMKEYYESKIQKLTLNFEGVKSDMERRVTDSKDQLAKMGDTMKALNGIFRQMRDDTEKQSDLIAAQELRAARDEELRKRAKEEEEYEREEATLTTGEVTSSIPSTIVCVRSGFRVMVHTLNDEIPSYFIATLFRNAYTCGNGIVNFDSFIDAAETWQFFSTCMRLESPSAVVARLFGNPLSHTPAVASASSRAAFIVDKFFTILQNELHTTIKALPIWTRNLTDSLAYEIASSLMEGNFCDGVRLLISFYRLIDCLGVAKLVRRDITGNLFGSKDLLSIERALEALLEFVRQQDKSAVELLIDSTAFAKLSTDQKARLSQRIIEAASDRKNGAPPSRMEANAFLVFALHEWRRYIIHRLNEVRVNCCAAEEDLAQIEELLHLEAIADILKKSGIMYRSEELCVIFRRLSVTERVSKGSKVGEGGKAATSTATNDPMSDRIAAACFPMVAKEALKELLVLEKAATKRFRVQPSPLQSYELLVSTWEDYQVPCSDLLDEIRRVGKCNGVQTKSLSRSPSSNCGGGADGGDDLYLSSSSSLSSTVSSQDVAHLEAVQTDFLDKLERLTELFDKDSQSNDSRGALREVNTQEMMVNETWKAFRQMFVRFVKLRATARLGDGPLPDQWALAIVMLPMIKLGGLVARTLTKPLARVVKTRSKVHPLLNAVCSRMGQQQHRLAMKLHMGFRGISNYTIKPLPADQAVEQGADLMGEIIIFSVALGVASLEYSRSAASARVKEQKHKEQQEQDEREVKERFEYLESQVVWLEDRLEDLTHILEAEMGARLELLVQQAKSQEEELQQVSPGASRLAQRRKQIHDEKVHVGVDIDDKAAAEASLSVVKLWKATYDAVANLFK</sequence>
<gene>
    <name evidence="4" type="ORF">BBP00_00001070</name>
</gene>
<dbReference type="Proteomes" id="UP000277300">
    <property type="component" value="Unassembled WGS sequence"/>
</dbReference>
<evidence type="ECO:0000256" key="1">
    <source>
        <dbReference type="SAM" id="Coils"/>
    </source>
</evidence>
<feature type="domain" description="Helicase ATP-binding" evidence="3">
    <location>
        <begin position="244"/>
        <end position="392"/>
    </location>
</feature>
<dbReference type="PANTHER" id="PTHR39867">
    <property type="entry name" value="HELICASE ATP-BINDING DOMAIN-CONTAINING PROTEIN"/>
    <property type="match status" value="1"/>
</dbReference>
<dbReference type="GO" id="GO:0005524">
    <property type="term" value="F:ATP binding"/>
    <property type="evidence" value="ECO:0007669"/>
    <property type="project" value="InterPro"/>
</dbReference>
<accession>A0A3F2S170</accession>
<feature type="coiled-coil region" evidence="1">
    <location>
        <begin position="1396"/>
        <end position="1425"/>
    </location>
</feature>
<organism evidence="4 5">
    <name type="scientific">Phytophthora kernoviae</name>
    <dbReference type="NCBI Taxonomy" id="325452"/>
    <lineage>
        <taxon>Eukaryota</taxon>
        <taxon>Sar</taxon>
        <taxon>Stramenopiles</taxon>
        <taxon>Oomycota</taxon>
        <taxon>Peronosporomycetes</taxon>
        <taxon>Peronosporales</taxon>
        <taxon>Peronosporaceae</taxon>
        <taxon>Phytophthora</taxon>
    </lineage>
</organism>
<keyword evidence="1" id="KW-0175">Coiled coil</keyword>
<dbReference type="InterPro" id="IPR027417">
    <property type="entry name" value="P-loop_NTPase"/>
</dbReference>
<dbReference type="PANTHER" id="PTHR39867:SF1">
    <property type="entry name" value="HELICASE ATP-BINDING DOMAIN-CONTAINING PROTEIN"/>
    <property type="match status" value="1"/>
</dbReference>
<evidence type="ECO:0000259" key="3">
    <source>
        <dbReference type="PROSITE" id="PS51192"/>
    </source>
</evidence>
<feature type="compositionally biased region" description="Basic and acidic residues" evidence="2">
    <location>
        <begin position="67"/>
        <end position="81"/>
    </location>
</feature>
<comment type="caution">
    <text evidence="4">The sequence shown here is derived from an EMBL/GenBank/DDBJ whole genome shotgun (WGS) entry which is preliminary data.</text>
</comment>
<name>A0A3F2S170_9STRA</name>
<dbReference type="InterPro" id="IPR010754">
    <property type="entry name" value="OPA3-like"/>
</dbReference>
<feature type="region of interest" description="Disordered" evidence="2">
    <location>
        <begin position="1100"/>
        <end position="1120"/>
    </location>
</feature>
<dbReference type="GO" id="GO:0003676">
    <property type="term" value="F:nucleic acid binding"/>
    <property type="evidence" value="ECO:0007669"/>
    <property type="project" value="InterPro"/>
</dbReference>
<protein>
    <recommendedName>
        <fullName evidence="3">Helicase ATP-binding domain-containing protein</fullName>
    </recommendedName>
</protein>
<evidence type="ECO:0000313" key="5">
    <source>
        <dbReference type="Proteomes" id="UP000277300"/>
    </source>
</evidence>
<dbReference type="SMART" id="SM00487">
    <property type="entry name" value="DEXDc"/>
    <property type="match status" value="1"/>
</dbReference>
<proteinExistence type="predicted"/>
<feature type="region of interest" description="Disordered" evidence="2">
    <location>
        <begin position="660"/>
        <end position="693"/>
    </location>
</feature>